<organism evidence="12 13">
    <name type="scientific">Paenibacillus lutrae</name>
    <dbReference type="NCBI Taxonomy" id="2078573"/>
    <lineage>
        <taxon>Bacteria</taxon>
        <taxon>Bacillati</taxon>
        <taxon>Bacillota</taxon>
        <taxon>Bacilli</taxon>
        <taxon>Bacillales</taxon>
        <taxon>Paenibacillaceae</taxon>
        <taxon>Paenibacillus</taxon>
    </lineage>
</organism>
<dbReference type="InterPro" id="IPR050187">
    <property type="entry name" value="Lipid_Phosphate_FormReg"/>
</dbReference>
<comment type="caution">
    <text evidence="12">The sequence shown here is derived from an EMBL/GenBank/DDBJ whole genome shotgun (WGS) entry which is preliminary data.</text>
</comment>
<evidence type="ECO:0000256" key="6">
    <source>
        <dbReference type="ARBA" id="ARBA00022777"/>
    </source>
</evidence>
<dbReference type="SUPFAM" id="SSF111331">
    <property type="entry name" value="NAD kinase/diacylglycerol kinase-like"/>
    <property type="match status" value="1"/>
</dbReference>
<keyword evidence="8" id="KW-0443">Lipid metabolism</keyword>
<evidence type="ECO:0000256" key="9">
    <source>
        <dbReference type="ARBA" id="ARBA00023209"/>
    </source>
</evidence>
<dbReference type="Gene3D" id="3.40.50.10330">
    <property type="entry name" value="Probable inorganic polyphosphate/atp-NAD kinase, domain 1"/>
    <property type="match status" value="1"/>
</dbReference>
<dbReference type="InterPro" id="IPR045540">
    <property type="entry name" value="YegS/DAGK_C"/>
</dbReference>
<keyword evidence="4" id="KW-0808">Transferase</keyword>
<keyword evidence="13" id="KW-1185">Reference proteome</keyword>
<keyword evidence="3" id="KW-0444">Lipid biosynthesis</keyword>
<reference evidence="12 13" key="1">
    <citation type="journal article" date="2019" name="Microorganisms">
        <title>Paenibacillus lutrae sp. nov., A Chitinolytic Species Isolated from A River Otter in Castril Natural Park, Granada, Spain.</title>
        <authorList>
            <person name="Rodriguez M."/>
            <person name="Reina J.C."/>
            <person name="Bejar V."/>
            <person name="Llamas I."/>
        </authorList>
    </citation>
    <scope>NUCLEOTIDE SEQUENCE [LARGE SCALE GENOMIC DNA]</scope>
    <source>
        <strain evidence="12 13">N10</strain>
    </source>
</reference>
<evidence type="ECO:0000313" key="13">
    <source>
        <dbReference type="Proteomes" id="UP000490800"/>
    </source>
</evidence>
<protein>
    <submittedName>
        <fullName evidence="12">YegS/Rv2252/BmrU family lipid kinase</fullName>
    </submittedName>
</protein>
<name>A0A7X3K155_9BACL</name>
<accession>A0A7X3K155</accession>
<dbReference type="EMBL" id="RHLK01000014">
    <property type="protein sequence ID" value="MVP01626.1"/>
    <property type="molecule type" value="Genomic_DNA"/>
</dbReference>
<evidence type="ECO:0000256" key="10">
    <source>
        <dbReference type="ARBA" id="ARBA00023264"/>
    </source>
</evidence>
<feature type="domain" description="DAGKc" evidence="11">
    <location>
        <begin position="1"/>
        <end position="131"/>
    </location>
</feature>
<evidence type="ECO:0000313" key="12">
    <source>
        <dbReference type="EMBL" id="MVP01626.1"/>
    </source>
</evidence>
<evidence type="ECO:0000256" key="5">
    <source>
        <dbReference type="ARBA" id="ARBA00022741"/>
    </source>
</evidence>
<gene>
    <name evidence="12" type="ORF">EDM21_19210</name>
</gene>
<dbReference type="PANTHER" id="PTHR12358:SF107">
    <property type="entry name" value="LIPID KINASE BMRU-RELATED"/>
    <property type="match status" value="1"/>
</dbReference>
<dbReference type="SMART" id="SM00046">
    <property type="entry name" value="DAGKc"/>
    <property type="match status" value="1"/>
</dbReference>
<evidence type="ECO:0000256" key="3">
    <source>
        <dbReference type="ARBA" id="ARBA00022516"/>
    </source>
</evidence>
<keyword evidence="7" id="KW-0067">ATP-binding</keyword>
<dbReference type="PROSITE" id="PS50146">
    <property type="entry name" value="DAGK"/>
    <property type="match status" value="1"/>
</dbReference>
<evidence type="ECO:0000259" key="11">
    <source>
        <dbReference type="PROSITE" id="PS50146"/>
    </source>
</evidence>
<comment type="cofactor">
    <cofactor evidence="1">
        <name>Mg(2+)</name>
        <dbReference type="ChEBI" id="CHEBI:18420"/>
    </cofactor>
</comment>
<dbReference type="PANTHER" id="PTHR12358">
    <property type="entry name" value="SPHINGOSINE KINASE"/>
    <property type="match status" value="1"/>
</dbReference>
<dbReference type="Proteomes" id="UP000490800">
    <property type="component" value="Unassembled WGS sequence"/>
</dbReference>
<dbReference type="InterPro" id="IPR001206">
    <property type="entry name" value="Diacylglycerol_kinase_cat_dom"/>
</dbReference>
<dbReference type="Pfam" id="PF19279">
    <property type="entry name" value="YegS_C"/>
    <property type="match status" value="1"/>
</dbReference>
<keyword evidence="6 12" id="KW-0418">Kinase</keyword>
<evidence type="ECO:0000256" key="1">
    <source>
        <dbReference type="ARBA" id="ARBA00001946"/>
    </source>
</evidence>
<comment type="similarity">
    <text evidence="2">Belongs to the diacylglycerol/lipid kinase family.</text>
</comment>
<evidence type="ECO:0000256" key="7">
    <source>
        <dbReference type="ARBA" id="ARBA00022840"/>
    </source>
</evidence>
<dbReference type="AlphaFoldDB" id="A0A7X3K155"/>
<keyword evidence="9" id="KW-0594">Phospholipid biosynthesis</keyword>
<evidence type="ECO:0000256" key="4">
    <source>
        <dbReference type="ARBA" id="ARBA00022679"/>
    </source>
</evidence>
<dbReference type="NCBIfam" id="TIGR00147">
    <property type="entry name" value="YegS/Rv2252/BmrU family lipid kinase"/>
    <property type="match status" value="1"/>
</dbReference>
<dbReference type="InterPro" id="IPR016064">
    <property type="entry name" value="NAD/diacylglycerol_kinase_sf"/>
</dbReference>
<keyword evidence="10" id="KW-1208">Phospholipid metabolism</keyword>
<evidence type="ECO:0000256" key="8">
    <source>
        <dbReference type="ARBA" id="ARBA00023098"/>
    </source>
</evidence>
<keyword evidence="5" id="KW-0547">Nucleotide-binding</keyword>
<dbReference type="RefSeq" id="WP_157338069.1">
    <property type="nucleotide sequence ID" value="NZ_RHLK01000014.1"/>
</dbReference>
<dbReference type="OrthoDB" id="142078at2"/>
<dbReference type="GO" id="GO:0005524">
    <property type="term" value="F:ATP binding"/>
    <property type="evidence" value="ECO:0007669"/>
    <property type="project" value="UniProtKB-KW"/>
</dbReference>
<dbReference type="Pfam" id="PF00781">
    <property type="entry name" value="DAGK_cat"/>
    <property type="match status" value="1"/>
</dbReference>
<dbReference type="InterPro" id="IPR017438">
    <property type="entry name" value="ATP-NAD_kinase_N"/>
</dbReference>
<dbReference type="GO" id="GO:0005886">
    <property type="term" value="C:plasma membrane"/>
    <property type="evidence" value="ECO:0007669"/>
    <property type="project" value="TreeGrafter"/>
</dbReference>
<dbReference type="Gene3D" id="2.60.200.40">
    <property type="match status" value="1"/>
</dbReference>
<dbReference type="InterPro" id="IPR005218">
    <property type="entry name" value="Diacylglycerol/lipid_kinase"/>
</dbReference>
<sequence length="302" mass="32470">MFKKAILIHNGNAGQDETDNRLGAVIGPLAAGTGELVLVQTEKPGDAERICAERGEEFDVVFILGGDGTVHECVNGLADLASPPVVGILPGGTCNDFSRALNLPQTLDQAAQALMQGTTRAVDIGRVNDRYFSNFLGVGLITDTSENINPQLKGKLGKLSYLISTLQTVTSADPFRFSLKYDGGTEEGEAVMIFVANGRFLGTQPLPLDADALVDGILDVAIIREAGLPLLKELFKIKSFREWDAHASSFEFIRTRELTLSTDRSMQADTDGEIYLNTPVSISLLEKRLTFLVGEDAPAGLI</sequence>
<dbReference type="GO" id="GO:0004143">
    <property type="term" value="F:ATP-dependent diacylglycerol kinase activity"/>
    <property type="evidence" value="ECO:0007669"/>
    <property type="project" value="TreeGrafter"/>
</dbReference>
<proteinExistence type="inferred from homology"/>
<dbReference type="GO" id="GO:0008654">
    <property type="term" value="P:phospholipid biosynthetic process"/>
    <property type="evidence" value="ECO:0007669"/>
    <property type="project" value="UniProtKB-KW"/>
</dbReference>
<evidence type="ECO:0000256" key="2">
    <source>
        <dbReference type="ARBA" id="ARBA00005983"/>
    </source>
</evidence>